<dbReference type="InterPro" id="IPR003343">
    <property type="entry name" value="Big_2"/>
</dbReference>
<feature type="signal peptide" evidence="1">
    <location>
        <begin position="1"/>
        <end position="17"/>
    </location>
</feature>
<evidence type="ECO:0000256" key="1">
    <source>
        <dbReference type="SAM" id="SignalP"/>
    </source>
</evidence>
<sequence>MTFRILLWICLSGLFVACNDDNPVIEIVNVTSVALNKNTLSLENGQSETLVAAITPADATNKKLIWISSDPSVATVDDNGKITALKSGSTTILVVTEDGAKTATCVVTCGDETPPDSEVVLVESISLNASRLLLRRGGSEILMATITPENATNKNVKWTSSDETIAKVDADGEVTALKLGSAAIIATTEDGAKVATCTVTVSDIAAQRTVLVYIVADKNGLDENYNNQNFATQDVEEMMEGMKSVDASLYNLLVYLDNNDNPVLFRINSDKKGNVNKEIIKEYGEQVSTDTSVMKEVLARAFNDYPADSYGLVYWSHCDGWIPYPLEAPKTRWVGQDKGDGSDNRMNISGLMTVLDSAPYFDFIMFDACFMMSVEVAYELRKHTDYYIGSPTENPGPGAPYNRIVPLMFRQDAAIAMTAEYFKAYYELYNGGVGMTNANWTGGTSIAALKTEGLENLAAVTKQVLQNTTDISELRSSVFDYDKRNSYNGHVGYYDMVDMMKHLTDNSGYSAWRQAFDNVIGYWNTTPKNYSQFASMFSMEGTNGVTHYIPSTANTQNAEVANAAYRITSWYKDTGLSRLDW</sequence>
<reference evidence="3 4" key="1">
    <citation type="submission" date="2019-04" db="EMBL/GenBank/DDBJ databases">
        <title>Microbes associate with the intestines of laboratory mice.</title>
        <authorList>
            <person name="Navarre W."/>
            <person name="Wong E."/>
            <person name="Huang K."/>
            <person name="Tropini C."/>
            <person name="Ng K."/>
            <person name="Yu B."/>
        </authorList>
    </citation>
    <scope>NUCLEOTIDE SEQUENCE [LARGE SCALE GENOMIC DNA]</scope>
    <source>
        <strain evidence="3 4">NM69_E16B</strain>
    </source>
</reference>
<dbReference type="PANTHER" id="PTHR37835">
    <property type="entry name" value="ALPHA-CLOSTRIPAIN"/>
    <property type="match status" value="1"/>
</dbReference>
<dbReference type="Proteomes" id="UP000310532">
    <property type="component" value="Unassembled WGS sequence"/>
</dbReference>
<dbReference type="EMBL" id="SRYZ01000030">
    <property type="protein sequence ID" value="TGY02876.1"/>
    <property type="molecule type" value="Genomic_DNA"/>
</dbReference>
<dbReference type="Gene3D" id="2.60.40.1080">
    <property type="match status" value="2"/>
</dbReference>
<proteinExistence type="predicted"/>
<feature type="chain" id="PRO_5020334802" description="BIG2 domain-containing protein" evidence="1">
    <location>
        <begin position="18"/>
        <end position="581"/>
    </location>
</feature>
<feature type="domain" description="BIG2" evidence="2">
    <location>
        <begin position="121"/>
        <end position="198"/>
    </location>
</feature>
<accession>A0A4S2ANT8</accession>
<dbReference type="InterPro" id="IPR008964">
    <property type="entry name" value="Invasin/intimin_cell_adhesion"/>
</dbReference>
<dbReference type="PANTHER" id="PTHR37835:SF1">
    <property type="entry name" value="ALPHA-CLOSTRIPAIN"/>
    <property type="match status" value="1"/>
</dbReference>
<dbReference type="InterPro" id="IPR005077">
    <property type="entry name" value="Peptidase_C11"/>
</dbReference>
<organism evidence="3 4">
    <name type="scientific">Bacteroides muris</name>
    <name type="common">ex Afrizal et al. 2022</name>
    <dbReference type="NCBI Taxonomy" id="2516960"/>
    <lineage>
        <taxon>Bacteria</taxon>
        <taxon>Pseudomonadati</taxon>
        <taxon>Bacteroidota</taxon>
        <taxon>Bacteroidia</taxon>
        <taxon>Bacteroidales</taxon>
        <taxon>Bacteroidaceae</taxon>
        <taxon>Bacteroides</taxon>
    </lineage>
</organism>
<evidence type="ECO:0000313" key="4">
    <source>
        <dbReference type="Proteomes" id="UP000310532"/>
    </source>
</evidence>
<dbReference type="PROSITE" id="PS51257">
    <property type="entry name" value="PROKAR_LIPOPROTEIN"/>
    <property type="match status" value="1"/>
</dbReference>
<name>A0A4S2ANT8_9BACE</name>
<dbReference type="SMART" id="SM00635">
    <property type="entry name" value="BID_2"/>
    <property type="match status" value="2"/>
</dbReference>
<dbReference type="SUPFAM" id="SSF49373">
    <property type="entry name" value="Invasin/intimin cell-adhesion fragments"/>
    <property type="match status" value="2"/>
</dbReference>
<comment type="caution">
    <text evidence="3">The sequence shown here is derived from an EMBL/GenBank/DDBJ whole genome shotgun (WGS) entry which is preliminary data.</text>
</comment>
<feature type="domain" description="BIG2" evidence="2">
    <location>
        <begin position="29"/>
        <end position="106"/>
    </location>
</feature>
<dbReference type="Pfam" id="PF03415">
    <property type="entry name" value="Peptidase_C11"/>
    <property type="match status" value="1"/>
</dbReference>
<evidence type="ECO:0000259" key="2">
    <source>
        <dbReference type="SMART" id="SM00635"/>
    </source>
</evidence>
<keyword evidence="1" id="KW-0732">Signal</keyword>
<dbReference type="Pfam" id="PF02368">
    <property type="entry name" value="Big_2"/>
    <property type="match status" value="2"/>
</dbReference>
<protein>
    <recommendedName>
        <fullName evidence="2">BIG2 domain-containing protein</fullName>
    </recommendedName>
</protein>
<dbReference type="AlphaFoldDB" id="A0A4S2ANT8"/>
<gene>
    <name evidence="3" type="ORF">E5355_12785</name>
</gene>
<dbReference type="Gene3D" id="3.40.50.11970">
    <property type="match status" value="1"/>
</dbReference>
<evidence type="ECO:0000313" key="3">
    <source>
        <dbReference type="EMBL" id="TGY02876.1"/>
    </source>
</evidence>
<keyword evidence="4" id="KW-1185">Reference proteome</keyword>